<sequence>PGWEKQMGSACQEYRPRPKQDKPPLYQVKALRAQLQYADVRSIPKGRV</sequence>
<evidence type="ECO:0000313" key="2">
    <source>
        <dbReference type="EMBL" id="GAI05550.1"/>
    </source>
</evidence>
<comment type="caution">
    <text evidence="2">The sequence shown here is derived from an EMBL/GenBank/DDBJ whole genome shotgun (WGS) entry which is preliminary data.</text>
</comment>
<feature type="non-terminal residue" evidence="2">
    <location>
        <position position="1"/>
    </location>
</feature>
<evidence type="ECO:0000256" key="1">
    <source>
        <dbReference type="SAM" id="MobiDB-lite"/>
    </source>
</evidence>
<feature type="region of interest" description="Disordered" evidence="1">
    <location>
        <begin position="1"/>
        <end position="23"/>
    </location>
</feature>
<dbReference type="AlphaFoldDB" id="X1LT28"/>
<dbReference type="EMBL" id="BARV01012595">
    <property type="protein sequence ID" value="GAI05550.1"/>
    <property type="molecule type" value="Genomic_DNA"/>
</dbReference>
<proteinExistence type="predicted"/>
<protein>
    <submittedName>
        <fullName evidence="2">Uncharacterized protein</fullName>
    </submittedName>
</protein>
<organism evidence="2">
    <name type="scientific">marine sediment metagenome</name>
    <dbReference type="NCBI Taxonomy" id="412755"/>
    <lineage>
        <taxon>unclassified sequences</taxon>
        <taxon>metagenomes</taxon>
        <taxon>ecological metagenomes</taxon>
    </lineage>
</organism>
<name>X1LT28_9ZZZZ</name>
<reference evidence="2" key="1">
    <citation type="journal article" date="2014" name="Front. Microbiol.">
        <title>High frequency of phylogenetically diverse reductive dehalogenase-homologous genes in deep subseafloor sedimentary metagenomes.</title>
        <authorList>
            <person name="Kawai M."/>
            <person name="Futagami T."/>
            <person name="Toyoda A."/>
            <person name="Takaki Y."/>
            <person name="Nishi S."/>
            <person name="Hori S."/>
            <person name="Arai W."/>
            <person name="Tsubouchi T."/>
            <person name="Morono Y."/>
            <person name="Uchiyama I."/>
            <person name="Ito T."/>
            <person name="Fujiyama A."/>
            <person name="Inagaki F."/>
            <person name="Takami H."/>
        </authorList>
    </citation>
    <scope>NUCLEOTIDE SEQUENCE</scope>
    <source>
        <strain evidence="2">Expedition CK06-06</strain>
    </source>
</reference>
<accession>X1LT28</accession>
<gene>
    <name evidence="2" type="ORF">S06H3_23243</name>
</gene>